<organism evidence="2 3">
    <name type="scientific">Candidatus Uhrbacteria bacterium GW2011_GWA2_53_10</name>
    <dbReference type="NCBI Taxonomy" id="1618980"/>
    <lineage>
        <taxon>Bacteria</taxon>
        <taxon>Candidatus Uhriibacteriota</taxon>
    </lineage>
</organism>
<gene>
    <name evidence="2" type="ORF">UY77_C0003G0014</name>
</gene>
<dbReference type="SUPFAM" id="SSF46785">
    <property type="entry name" value="Winged helix' DNA-binding domain"/>
    <property type="match status" value="1"/>
</dbReference>
<protein>
    <submittedName>
        <fullName evidence="2">Transcriptional regulator, TrmB</fullName>
    </submittedName>
</protein>
<dbReference type="InterPro" id="IPR002831">
    <property type="entry name" value="Tscrpt_reg_TrmB_N"/>
</dbReference>
<dbReference type="InterPro" id="IPR051797">
    <property type="entry name" value="TrmB-like"/>
</dbReference>
<dbReference type="InterPro" id="IPR036390">
    <property type="entry name" value="WH_DNA-bd_sf"/>
</dbReference>
<dbReference type="PANTHER" id="PTHR34293:SF1">
    <property type="entry name" value="HTH-TYPE TRANSCRIPTIONAL REGULATOR TRMBL2"/>
    <property type="match status" value="1"/>
</dbReference>
<dbReference type="Pfam" id="PF01978">
    <property type="entry name" value="TrmB"/>
    <property type="match status" value="1"/>
</dbReference>
<sequence>MENVKKALGNLGLSEKEAAVYLAALTLGPSTILTLARHAAVNRATAYLAAEKLGSRGLLSTVTKDEKRLYVAETPELLRKFMEEEKRVLQEKEQHLHETFPMLFALFSMGDRKPQVRYLEGKEGLQTVREMFLRQGGDFVQIVPLDVVRRHPELHAQHEEHLASLSSLQVPHRALLVTHEPIDIGMTPLPSGLVRILPPERFPIEAEITVRGDTIFLYAFLPTILSVVITSRELAIAVKALFELAWEGASVFPAKRG</sequence>
<dbReference type="PANTHER" id="PTHR34293">
    <property type="entry name" value="HTH-TYPE TRANSCRIPTIONAL REGULATOR TRMBL2"/>
    <property type="match status" value="1"/>
</dbReference>
<dbReference type="AlphaFoldDB" id="A0A0G1XQT2"/>
<comment type="caution">
    <text evidence="2">The sequence shown here is derived from an EMBL/GenBank/DDBJ whole genome shotgun (WGS) entry which is preliminary data.</text>
</comment>
<dbReference type="Gene3D" id="1.10.10.10">
    <property type="entry name" value="Winged helix-like DNA-binding domain superfamily/Winged helix DNA-binding domain"/>
    <property type="match status" value="1"/>
</dbReference>
<dbReference type="Proteomes" id="UP000034711">
    <property type="component" value="Unassembled WGS sequence"/>
</dbReference>
<accession>A0A0G1XQT2</accession>
<evidence type="ECO:0000259" key="1">
    <source>
        <dbReference type="Pfam" id="PF01978"/>
    </source>
</evidence>
<feature type="domain" description="Transcription regulator TrmB N-terminal" evidence="1">
    <location>
        <begin position="10"/>
        <end position="75"/>
    </location>
</feature>
<evidence type="ECO:0000313" key="2">
    <source>
        <dbReference type="EMBL" id="KKW33230.1"/>
    </source>
</evidence>
<reference evidence="2 3" key="1">
    <citation type="journal article" date="2015" name="Nature">
        <title>rRNA introns, odd ribosomes, and small enigmatic genomes across a large radiation of phyla.</title>
        <authorList>
            <person name="Brown C.T."/>
            <person name="Hug L.A."/>
            <person name="Thomas B.C."/>
            <person name="Sharon I."/>
            <person name="Castelle C.J."/>
            <person name="Singh A."/>
            <person name="Wilkins M.J."/>
            <person name="Williams K.H."/>
            <person name="Banfield J.F."/>
        </authorList>
    </citation>
    <scope>NUCLEOTIDE SEQUENCE [LARGE SCALE GENOMIC DNA]</scope>
</reference>
<dbReference type="EMBL" id="LCRI01000003">
    <property type="protein sequence ID" value="KKW33230.1"/>
    <property type="molecule type" value="Genomic_DNA"/>
</dbReference>
<dbReference type="InterPro" id="IPR036388">
    <property type="entry name" value="WH-like_DNA-bd_sf"/>
</dbReference>
<name>A0A0G1XQT2_9BACT</name>
<proteinExistence type="predicted"/>
<evidence type="ECO:0000313" key="3">
    <source>
        <dbReference type="Proteomes" id="UP000034711"/>
    </source>
</evidence>